<dbReference type="InterPro" id="IPR011161">
    <property type="entry name" value="MHC_I-like_Ag-recog"/>
</dbReference>
<feature type="signal peptide" evidence="3">
    <location>
        <begin position="1"/>
        <end position="16"/>
    </location>
</feature>
<gene>
    <name evidence="5" type="ORF">Q5P01_018710</name>
</gene>
<dbReference type="Gene3D" id="3.30.500.10">
    <property type="entry name" value="MHC class I-like antigen recognition-like"/>
    <property type="match status" value="1"/>
</dbReference>
<accession>A0AA88M5E7</accession>
<dbReference type="InterPro" id="IPR050208">
    <property type="entry name" value="MHC_class-I_related"/>
</dbReference>
<evidence type="ECO:0000313" key="5">
    <source>
        <dbReference type="EMBL" id="KAK2830779.1"/>
    </source>
</evidence>
<keyword evidence="2" id="KW-0472">Membrane</keyword>
<dbReference type="InterPro" id="IPR037055">
    <property type="entry name" value="MHC_I-like_Ag-recog_sf"/>
</dbReference>
<protein>
    <recommendedName>
        <fullName evidence="4">MHC class I-like antigen recognition-like domain-containing protein</fullName>
    </recommendedName>
</protein>
<dbReference type="GO" id="GO:0005615">
    <property type="term" value="C:extracellular space"/>
    <property type="evidence" value="ECO:0007669"/>
    <property type="project" value="TreeGrafter"/>
</dbReference>
<dbReference type="PANTHER" id="PTHR16675:SF237">
    <property type="entry name" value="MHC CLASS I ANTIGEN TRANSCRIPT VARIANT 1-RELATED"/>
    <property type="match status" value="1"/>
</dbReference>
<dbReference type="Pfam" id="PF00129">
    <property type="entry name" value="MHC_I"/>
    <property type="match status" value="1"/>
</dbReference>
<feature type="chain" id="PRO_5041696033" description="MHC class I-like antigen recognition-like domain-containing protein" evidence="3">
    <location>
        <begin position="17"/>
        <end position="168"/>
    </location>
</feature>
<organism evidence="5 6">
    <name type="scientific">Channa striata</name>
    <name type="common">Snakehead murrel</name>
    <name type="synonym">Ophicephalus striatus</name>
    <dbReference type="NCBI Taxonomy" id="64152"/>
    <lineage>
        <taxon>Eukaryota</taxon>
        <taxon>Metazoa</taxon>
        <taxon>Chordata</taxon>
        <taxon>Craniata</taxon>
        <taxon>Vertebrata</taxon>
        <taxon>Euteleostomi</taxon>
        <taxon>Actinopterygii</taxon>
        <taxon>Neopterygii</taxon>
        <taxon>Teleostei</taxon>
        <taxon>Neoteleostei</taxon>
        <taxon>Acanthomorphata</taxon>
        <taxon>Anabantaria</taxon>
        <taxon>Anabantiformes</taxon>
        <taxon>Channoidei</taxon>
        <taxon>Channidae</taxon>
        <taxon>Channa</taxon>
    </lineage>
</organism>
<dbReference type="GO" id="GO:0009897">
    <property type="term" value="C:external side of plasma membrane"/>
    <property type="evidence" value="ECO:0007669"/>
    <property type="project" value="TreeGrafter"/>
</dbReference>
<keyword evidence="2" id="KW-1133">Transmembrane helix</keyword>
<dbReference type="InterPro" id="IPR011162">
    <property type="entry name" value="MHC_I/II-like_Ag-recog"/>
</dbReference>
<evidence type="ECO:0000259" key="4">
    <source>
        <dbReference type="Pfam" id="PF00129"/>
    </source>
</evidence>
<dbReference type="AlphaFoldDB" id="A0AA88M5E7"/>
<evidence type="ECO:0000256" key="1">
    <source>
        <dbReference type="ARBA" id="ARBA00023180"/>
    </source>
</evidence>
<dbReference type="PANTHER" id="PTHR16675">
    <property type="entry name" value="MHC CLASS I-RELATED"/>
    <property type="match status" value="1"/>
</dbReference>
<dbReference type="SUPFAM" id="SSF54452">
    <property type="entry name" value="MHC antigen-recognition domain"/>
    <property type="match status" value="1"/>
</dbReference>
<evidence type="ECO:0000256" key="2">
    <source>
        <dbReference type="SAM" id="Phobius"/>
    </source>
</evidence>
<dbReference type="GO" id="GO:0006955">
    <property type="term" value="P:immune response"/>
    <property type="evidence" value="ECO:0007669"/>
    <property type="project" value="TreeGrafter"/>
</dbReference>
<name>A0AA88M5E7_CHASR</name>
<keyword evidence="2" id="KW-0812">Transmembrane</keyword>
<sequence>MMILYVLLLTSQVASPAKHSLKYFLSESPGLTNFPEFVGAAVLDEVLLGYCDSTIKKAEPRQDWVKKIIKDDPQHLEWYSLECSVLYQVFRANINSLKQRLNQTEGVHLLQRMSGCEWDNETGHITGFNQYGYDVLVLLSVCITGLFIWRAKKNDFQRHNENSDDTDE</sequence>
<dbReference type="Proteomes" id="UP001187415">
    <property type="component" value="Unassembled WGS sequence"/>
</dbReference>
<comment type="caution">
    <text evidence="5">The sequence shown here is derived from an EMBL/GenBank/DDBJ whole genome shotgun (WGS) entry which is preliminary data.</text>
</comment>
<keyword evidence="1" id="KW-0325">Glycoprotein</keyword>
<evidence type="ECO:0000256" key="3">
    <source>
        <dbReference type="SAM" id="SignalP"/>
    </source>
</evidence>
<keyword evidence="6" id="KW-1185">Reference proteome</keyword>
<keyword evidence="3" id="KW-0732">Signal</keyword>
<proteinExistence type="predicted"/>
<feature type="domain" description="MHC class I-like antigen recognition-like" evidence="4">
    <location>
        <begin position="18"/>
        <end position="134"/>
    </location>
</feature>
<reference evidence="5" key="1">
    <citation type="submission" date="2023-07" db="EMBL/GenBank/DDBJ databases">
        <title>Chromosome-level Genome Assembly of Striped Snakehead (Channa striata).</title>
        <authorList>
            <person name="Liu H."/>
        </authorList>
    </citation>
    <scope>NUCLEOTIDE SEQUENCE</scope>
    <source>
        <strain evidence="5">Gz</strain>
        <tissue evidence="5">Muscle</tissue>
    </source>
</reference>
<evidence type="ECO:0000313" key="6">
    <source>
        <dbReference type="Proteomes" id="UP001187415"/>
    </source>
</evidence>
<feature type="transmembrane region" description="Helical" evidence="2">
    <location>
        <begin position="131"/>
        <end position="149"/>
    </location>
</feature>
<dbReference type="EMBL" id="JAUPFM010000014">
    <property type="protein sequence ID" value="KAK2830779.1"/>
    <property type="molecule type" value="Genomic_DNA"/>
</dbReference>